<evidence type="ECO:0000313" key="3">
    <source>
        <dbReference type="Proteomes" id="UP000243579"/>
    </source>
</evidence>
<dbReference type="PANTHER" id="PTHR31827:SF1">
    <property type="entry name" value="EMB|CAB89363.1"/>
    <property type="match status" value="1"/>
</dbReference>
<comment type="caution">
    <text evidence="2">The sequence shown here is derived from an EMBL/GenBank/DDBJ whole genome shotgun (WGS) entry which is preliminary data.</text>
</comment>
<evidence type="ECO:0000256" key="1">
    <source>
        <dbReference type="SAM" id="MobiDB-lite"/>
    </source>
</evidence>
<gene>
    <name evidence="2" type="ORF">ACHHYP_05298</name>
</gene>
<protein>
    <submittedName>
        <fullName evidence="2">Uncharacterized protein</fullName>
    </submittedName>
</protein>
<dbReference type="OrthoDB" id="69459at2759"/>
<dbReference type="EMBL" id="JNBR01000584">
    <property type="protein sequence ID" value="OQR90720.1"/>
    <property type="molecule type" value="Genomic_DNA"/>
</dbReference>
<feature type="compositionally biased region" description="Basic and acidic residues" evidence="1">
    <location>
        <begin position="148"/>
        <end position="162"/>
    </location>
</feature>
<dbReference type="AlphaFoldDB" id="A0A1V9YYV3"/>
<dbReference type="STRING" id="1202772.A0A1V9YYV3"/>
<name>A0A1V9YYV3_ACHHY</name>
<evidence type="ECO:0000313" key="2">
    <source>
        <dbReference type="EMBL" id="OQR90720.1"/>
    </source>
</evidence>
<dbReference type="Proteomes" id="UP000243579">
    <property type="component" value="Unassembled WGS sequence"/>
</dbReference>
<dbReference type="PANTHER" id="PTHR31827">
    <property type="entry name" value="EMB|CAB89363.1"/>
    <property type="match status" value="1"/>
</dbReference>
<reference evidence="2 3" key="1">
    <citation type="journal article" date="2014" name="Genome Biol. Evol.">
        <title>The secreted proteins of Achlya hypogyna and Thraustotheca clavata identify the ancestral oomycete secretome and reveal gene acquisitions by horizontal gene transfer.</title>
        <authorList>
            <person name="Misner I."/>
            <person name="Blouin N."/>
            <person name="Leonard G."/>
            <person name="Richards T.A."/>
            <person name="Lane C.E."/>
        </authorList>
    </citation>
    <scope>NUCLEOTIDE SEQUENCE [LARGE SCALE GENOMIC DNA]</scope>
    <source>
        <strain evidence="2 3">ATCC 48635</strain>
    </source>
</reference>
<keyword evidence="3" id="KW-1185">Reference proteome</keyword>
<feature type="compositionally biased region" description="Polar residues" evidence="1">
    <location>
        <begin position="126"/>
        <end position="140"/>
    </location>
</feature>
<feature type="region of interest" description="Disordered" evidence="1">
    <location>
        <begin position="126"/>
        <end position="163"/>
    </location>
</feature>
<proteinExistence type="predicted"/>
<organism evidence="2 3">
    <name type="scientific">Achlya hypogyna</name>
    <name type="common">Oomycete</name>
    <name type="synonym">Protoachlya hypogyna</name>
    <dbReference type="NCBI Taxonomy" id="1202772"/>
    <lineage>
        <taxon>Eukaryota</taxon>
        <taxon>Sar</taxon>
        <taxon>Stramenopiles</taxon>
        <taxon>Oomycota</taxon>
        <taxon>Saprolegniomycetes</taxon>
        <taxon>Saprolegniales</taxon>
        <taxon>Achlyaceae</taxon>
        <taxon>Achlya</taxon>
    </lineage>
</organism>
<sequence length="210" mass="22988">MRCYFNGCLNAAAPASAKCAFHRHRRQCHEAGCRNQVFARNRCVRHGGKRTCVHPGCTANARRNNVCSRHGVRPDKRECSVPACANLAHRFQRCISHGGRRDCRITGCTTHARSGGFCWKHRHSNQFPSSPTASTGSDTESSWWSDAKSSDWSDAKSSDWSDAKSSAWSDAKSSAWSDTTDDVDVAALDAAILASCLTLSTETQRHCAGL</sequence>
<accession>A0A1V9YYV3</accession>